<accession>A0A284RWY5</accession>
<dbReference type="Gene3D" id="1.20.1280.50">
    <property type="match status" value="1"/>
</dbReference>
<dbReference type="Proteomes" id="UP000219338">
    <property type="component" value="Unassembled WGS sequence"/>
</dbReference>
<evidence type="ECO:0000256" key="1">
    <source>
        <dbReference type="SAM" id="Coils"/>
    </source>
</evidence>
<dbReference type="SUPFAM" id="SSF52047">
    <property type="entry name" value="RNI-like"/>
    <property type="match status" value="1"/>
</dbReference>
<dbReference type="OMA" id="HHTENEI"/>
<dbReference type="EMBL" id="FUEG01000019">
    <property type="protein sequence ID" value="SJL13260.1"/>
    <property type="molecule type" value="Genomic_DNA"/>
</dbReference>
<dbReference type="STRING" id="47428.A0A284RWY5"/>
<evidence type="ECO:0000313" key="2">
    <source>
        <dbReference type="EMBL" id="SJL13260.1"/>
    </source>
</evidence>
<evidence type="ECO:0000313" key="3">
    <source>
        <dbReference type="Proteomes" id="UP000219338"/>
    </source>
</evidence>
<reference evidence="3" key="1">
    <citation type="journal article" date="2017" name="Nat. Ecol. Evol.">
        <title>Genome expansion and lineage-specific genetic innovations in the forest pathogenic fungi Armillaria.</title>
        <authorList>
            <person name="Sipos G."/>
            <person name="Prasanna A.N."/>
            <person name="Walter M.C."/>
            <person name="O'Connor E."/>
            <person name="Balint B."/>
            <person name="Krizsan K."/>
            <person name="Kiss B."/>
            <person name="Hess J."/>
            <person name="Varga T."/>
            <person name="Slot J."/>
            <person name="Riley R."/>
            <person name="Boka B."/>
            <person name="Rigling D."/>
            <person name="Barry K."/>
            <person name="Lee J."/>
            <person name="Mihaltcheva S."/>
            <person name="LaButti K."/>
            <person name="Lipzen A."/>
            <person name="Waldron R."/>
            <person name="Moloney N.M."/>
            <person name="Sperisen C."/>
            <person name="Kredics L."/>
            <person name="Vagvoelgyi C."/>
            <person name="Patrignani A."/>
            <person name="Fitzpatrick D."/>
            <person name="Nagy I."/>
            <person name="Doyle S."/>
            <person name="Anderson J.B."/>
            <person name="Grigoriev I.V."/>
            <person name="Gueldener U."/>
            <person name="Muensterkoetter M."/>
            <person name="Nagy L.G."/>
        </authorList>
    </citation>
    <scope>NUCLEOTIDE SEQUENCE [LARGE SCALE GENOMIC DNA]</scope>
    <source>
        <strain evidence="3">C18/9</strain>
    </source>
</reference>
<name>A0A284RWY5_ARMOS</name>
<protein>
    <submittedName>
        <fullName evidence="2">Uncharacterized protein</fullName>
    </submittedName>
</protein>
<feature type="coiled-coil region" evidence="1">
    <location>
        <begin position="65"/>
        <end position="99"/>
    </location>
</feature>
<dbReference type="AlphaFoldDB" id="A0A284RWY5"/>
<proteinExistence type="predicted"/>
<sequence>MAYRSSNLMPNEDCCPTCGTRNLRAITVPPLHTPRIEQLIAINEPPLEFEEAPLRDIVNQGPQMLSDLDAKIADVKDILQQLLRERSQVTDNLAIAKNILHPIRRLPTDVLGEIFLACVQSPAECLFSLLRNDSVNFLEGPWPISHVCRRWRGIAINTPRLWSSISLLFPIDASRTLEFTLILGCYIERSRNLELTLSVYADADVSDHSALALLLSTCHRWKDVLLVLPSATIRTLSFCRGSFRNLRYLHAGLNDRDGYTLSIDPLLDAFEYSPNLTHIAFSNVGDPLQICSLLWSQITVYDGTDGPDDENITETPHLHVLTKMPLLESARLYCDKHSTIPVSGRVHLPRLQNLTLEEGYAAVAGSLSQCFSALSLPSLTELRLGYANYTNQVQLPSIIYPTGIDARRITTLQLTFHFELSPTVNSSILIFLADLPTVMHLIVQAEAITDGLIEGLTRRHDNQGILPSLRCLDFRGSALDLDKPGLFITMLESRLSPSASDVVTDSMASSTGEYLHELRLDEGFTIDETDRQR</sequence>
<keyword evidence="3" id="KW-1185">Reference proteome</keyword>
<keyword evidence="1" id="KW-0175">Coiled coil</keyword>
<dbReference type="OrthoDB" id="3365698at2759"/>
<organism evidence="2 3">
    <name type="scientific">Armillaria ostoyae</name>
    <name type="common">Armillaria root rot fungus</name>
    <dbReference type="NCBI Taxonomy" id="47428"/>
    <lineage>
        <taxon>Eukaryota</taxon>
        <taxon>Fungi</taxon>
        <taxon>Dikarya</taxon>
        <taxon>Basidiomycota</taxon>
        <taxon>Agaricomycotina</taxon>
        <taxon>Agaricomycetes</taxon>
        <taxon>Agaricomycetidae</taxon>
        <taxon>Agaricales</taxon>
        <taxon>Marasmiineae</taxon>
        <taxon>Physalacriaceae</taxon>
        <taxon>Armillaria</taxon>
    </lineage>
</organism>
<gene>
    <name evidence="2" type="ORF">ARMOST_16699</name>
</gene>
<dbReference type="Gene3D" id="3.80.10.10">
    <property type="entry name" value="Ribonuclease Inhibitor"/>
    <property type="match status" value="1"/>
</dbReference>
<dbReference type="InterPro" id="IPR032675">
    <property type="entry name" value="LRR_dom_sf"/>
</dbReference>